<dbReference type="KEGG" id="bpf:BpOF4_20829"/>
<reference evidence="1 2" key="1">
    <citation type="journal article" date="2011" name="Environ. Microbiol.">
        <title>Genome of alkaliphilic Bacillus pseudofirmus OF4 reveals adaptations that support the ability to grow in an external pH range from 7.5 to 11.4.</title>
        <authorList>
            <person name="Janto B."/>
            <person name="Ahmed A."/>
            <person name="Ito M."/>
            <person name="Liu J."/>
            <person name="Hicks D.B."/>
            <person name="Pagni S."/>
            <person name="Fackelmayer O.J."/>
            <person name="Smith T.A."/>
            <person name="Earl J."/>
            <person name="Elbourne L.D."/>
            <person name="Hassan K."/>
            <person name="Paulsen I.T."/>
            <person name="Kolsto A.B."/>
            <person name="Tourasse N.J."/>
            <person name="Ehrlich G.D."/>
            <person name="Boissy R."/>
            <person name="Ivey D.M."/>
            <person name="Li G."/>
            <person name="Xue Y."/>
            <person name="Ma Y."/>
            <person name="Hu F.Z."/>
            <person name="Krulwich T.A."/>
        </authorList>
    </citation>
    <scope>NUCLEOTIDE SEQUENCE [LARGE SCALE GENOMIC DNA]</scope>
    <source>
        <strain evidence="2">ATCC BAA-2126 / JCM 17055 / OF4</strain>
    </source>
</reference>
<gene>
    <name evidence="1" type="ordered locus">BpOF4_20829</name>
</gene>
<protein>
    <submittedName>
        <fullName evidence="1">Uncharacterized protein</fullName>
    </submittedName>
</protein>
<sequence length="48" mass="5647">MGNIDYLKLRQFKQSVFLGFCEKKGYLYKLENKIYALKSGKSRIIAEI</sequence>
<geneLocation type="plasmid" evidence="1 2">
    <name>pBpOF4-01</name>
</geneLocation>
<dbReference type="Proteomes" id="UP000001544">
    <property type="component" value="Plasmid pBpOF4-01"/>
</dbReference>
<evidence type="ECO:0000313" key="1">
    <source>
        <dbReference type="EMBL" id="ADC52161.1"/>
    </source>
</evidence>
<dbReference type="AlphaFoldDB" id="D3G1D5"/>
<evidence type="ECO:0000313" key="2">
    <source>
        <dbReference type="Proteomes" id="UP000001544"/>
    </source>
</evidence>
<keyword evidence="1" id="KW-0614">Plasmid</keyword>
<name>D3G1D5_ALKPO</name>
<dbReference type="EMBL" id="CP001879">
    <property type="protein sequence ID" value="ADC52161.1"/>
    <property type="molecule type" value="Genomic_DNA"/>
</dbReference>
<accession>D3G1D5</accession>
<keyword evidence="2" id="KW-1185">Reference proteome</keyword>
<dbReference type="RefSeq" id="WP_012961073.1">
    <property type="nucleotide sequence ID" value="NC_013792.1"/>
</dbReference>
<dbReference type="HOGENOM" id="CLU_3149622_0_0_9"/>
<organism evidence="1 2">
    <name type="scientific">Alkalihalophilus pseudofirmus (strain ATCC BAA-2126 / JCM 17055 / OF4)</name>
    <name type="common">Bacillus pseudofirmus</name>
    <dbReference type="NCBI Taxonomy" id="398511"/>
    <lineage>
        <taxon>Bacteria</taxon>
        <taxon>Bacillati</taxon>
        <taxon>Bacillota</taxon>
        <taxon>Bacilli</taxon>
        <taxon>Bacillales</taxon>
        <taxon>Bacillaceae</taxon>
        <taxon>Alkalihalophilus</taxon>
    </lineage>
</organism>
<proteinExistence type="predicted"/>